<evidence type="ECO:0000313" key="2">
    <source>
        <dbReference type="EMBL" id="ETN83601.1"/>
    </source>
</evidence>
<dbReference type="KEGG" id="nai:NECAME_07310"/>
<protein>
    <submittedName>
        <fullName evidence="2">Uncharacterized protein</fullName>
    </submittedName>
</protein>
<name>W2TR48_NECAM</name>
<organism evidence="2 3">
    <name type="scientific">Necator americanus</name>
    <name type="common">Human hookworm</name>
    <dbReference type="NCBI Taxonomy" id="51031"/>
    <lineage>
        <taxon>Eukaryota</taxon>
        <taxon>Metazoa</taxon>
        <taxon>Ecdysozoa</taxon>
        <taxon>Nematoda</taxon>
        <taxon>Chromadorea</taxon>
        <taxon>Rhabditida</taxon>
        <taxon>Rhabditina</taxon>
        <taxon>Rhabditomorpha</taxon>
        <taxon>Strongyloidea</taxon>
        <taxon>Ancylostomatidae</taxon>
        <taxon>Bunostominae</taxon>
        <taxon>Necator</taxon>
    </lineage>
</organism>
<feature type="compositionally biased region" description="Basic residues" evidence="1">
    <location>
        <begin position="57"/>
        <end position="69"/>
    </location>
</feature>
<evidence type="ECO:0000313" key="3">
    <source>
        <dbReference type="Proteomes" id="UP000053676"/>
    </source>
</evidence>
<keyword evidence="3" id="KW-1185">Reference proteome</keyword>
<gene>
    <name evidence="2" type="ORF">NECAME_07310</name>
</gene>
<dbReference type="EMBL" id="KI658160">
    <property type="protein sequence ID" value="ETN83601.1"/>
    <property type="molecule type" value="Genomic_DNA"/>
</dbReference>
<feature type="region of interest" description="Disordered" evidence="1">
    <location>
        <begin position="35"/>
        <end position="69"/>
    </location>
</feature>
<dbReference type="Proteomes" id="UP000053676">
    <property type="component" value="Unassembled WGS sequence"/>
</dbReference>
<evidence type="ECO:0000256" key="1">
    <source>
        <dbReference type="SAM" id="MobiDB-lite"/>
    </source>
</evidence>
<sequence length="69" mass="8069">MDNISEEYDRLFEHIRDCTGKAESFKTTKRRLSLGTFEPIRQRKAARAQATKQGRPSSRRLAKSDKRRS</sequence>
<proteinExistence type="predicted"/>
<reference evidence="3" key="1">
    <citation type="journal article" date="2014" name="Nat. Genet.">
        <title>Genome of the human hookworm Necator americanus.</title>
        <authorList>
            <person name="Tang Y.T."/>
            <person name="Gao X."/>
            <person name="Rosa B.A."/>
            <person name="Abubucker S."/>
            <person name="Hallsworth-Pepin K."/>
            <person name="Martin J."/>
            <person name="Tyagi R."/>
            <person name="Heizer E."/>
            <person name="Zhang X."/>
            <person name="Bhonagiri-Palsikar V."/>
            <person name="Minx P."/>
            <person name="Warren W.C."/>
            <person name="Wang Q."/>
            <person name="Zhan B."/>
            <person name="Hotez P.J."/>
            <person name="Sternberg P.W."/>
            <person name="Dougall A."/>
            <person name="Gaze S.T."/>
            <person name="Mulvenna J."/>
            <person name="Sotillo J."/>
            <person name="Ranganathan S."/>
            <person name="Rabelo E.M."/>
            <person name="Wilson R.K."/>
            <person name="Felgner P.L."/>
            <person name="Bethony J."/>
            <person name="Hawdon J.M."/>
            <person name="Gasser R.B."/>
            <person name="Loukas A."/>
            <person name="Mitreva M."/>
        </authorList>
    </citation>
    <scope>NUCLEOTIDE SEQUENCE [LARGE SCALE GENOMIC DNA]</scope>
</reference>
<accession>W2TR48</accession>
<dbReference type="AlphaFoldDB" id="W2TR48"/>